<feature type="transmembrane region" description="Helical" evidence="2">
    <location>
        <begin position="20"/>
        <end position="47"/>
    </location>
</feature>
<reference evidence="3 4" key="1">
    <citation type="journal article" date="2019" name="Nat. Ecol. Evol.">
        <title>Megaphylogeny resolves global patterns of mushroom evolution.</title>
        <authorList>
            <person name="Varga T."/>
            <person name="Krizsan K."/>
            <person name="Foldi C."/>
            <person name="Dima B."/>
            <person name="Sanchez-Garcia M."/>
            <person name="Sanchez-Ramirez S."/>
            <person name="Szollosi G.J."/>
            <person name="Szarkandi J.G."/>
            <person name="Papp V."/>
            <person name="Albert L."/>
            <person name="Andreopoulos W."/>
            <person name="Angelini C."/>
            <person name="Antonin V."/>
            <person name="Barry K.W."/>
            <person name="Bougher N.L."/>
            <person name="Buchanan P."/>
            <person name="Buyck B."/>
            <person name="Bense V."/>
            <person name="Catcheside P."/>
            <person name="Chovatia M."/>
            <person name="Cooper J."/>
            <person name="Damon W."/>
            <person name="Desjardin D."/>
            <person name="Finy P."/>
            <person name="Geml J."/>
            <person name="Haridas S."/>
            <person name="Hughes K."/>
            <person name="Justo A."/>
            <person name="Karasinski D."/>
            <person name="Kautmanova I."/>
            <person name="Kiss B."/>
            <person name="Kocsube S."/>
            <person name="Kotiranta H."/>
            <person name="LaButti K.M."/>
            <person name="Lechner B.E."/>
            <person name="Liimatainen K."/>
            <person name="Lipzen A."/>
            <person name="Lukacs Z."/>
            <person name="Mihaltcheva S."/>
            <person name="Morgado L.N."/>
            <person name="Niskanen T."/>
            <person name="Noordeloos M.E."/>
            <person name="Ohm R.A."/>
            <person name="Ortiz-Santana B."/>
            <person name="Ovrebo C."/>
            <person name="Racz N."/>
            <person name="Riley R."/>
            <person name="Savchenko A."/>
            <person name="Shiryaev A."/>
            <person name="Soop K."/>
            <person name="Spirin V."/>
            <person name="Szebenyi C."/>
            <person name="Tomsovsky M."/>
            <person name="Tulloss R.E."/>
            <person name="Uehling J."/>
            <person name="Grigoriev I.V."/>
            <person name="Vagvolgyi C."/>
            <person name="Papp T."/>
            <person name="Martin F.M."/>
            <person name="Miettinen O."/>
            <person name="Hibbett D.S."/>
            <person name="Nagy L.G."/>
        </authorList>
    </citation>
    <scope>NUCLEOTIDE SEQUENCE [LARGE SCALE GENOMIC DNA]</scope>
    <source>
        <strain evidence="3 4">CBS 166.37</strain>
    </source>
</reference>
<feature type="region of interest" description="Disordered" evidence="1">
    <location>
        <begin position="337"/>
        <end position="384"/>
    </location>
</feature>
<proteinExistence type="predicted"/>
<organism evidence="3 4">
    <name type="scientific">Crucibulum laeve</name>
    <dbReference type="NCBI Taxonomy" id="68775"/>
    <lineage>
        <taxon>Eukaryota</taxon>
        <taxon>Fungi</taxon>
        <taxon>Dikarya</taxon>
        <taxon>Basidiomycota</taxon>
        <taxon>Agaricomycotina</taxon>
        <taxon>Agaricomycetes</taxon>
        <taxon>Agaricomycetidae</taxon>
        <taxon>Agaricales</taxon>
        <taxon>Agaricineae</taxon>
        <taxon>Nidulariaceae</taxon>
        <taxon>Crucibulum</taxon>
    </lineage>
</organism>
<sequence length="384" mass="42918">MTFLFPSSEGFTSFPDTLGPYLGAVLFETFLYGMYLILYVTCTFILLRRNDRLNWIMLASASIMFALATADIGYTYFLVFNKLLGKGLSWKALYPKYIMYASNNILADGLLLYRCYVVWGYKKHVVIGPFLLFLLAAACGYIFEGAVLPLLKDSWIHLMLTFSLNLMLTALTAGRIWWLARNAKLLLEEGVVRRYKMSTAILLETGTIYCVYIAFDIALRNNKAANAVLDAGLIQMVGIMPTLTIVQVGLGRAVQEDKRARSDSIEPKLKRLRIPTGQERTDKRRSFQVEDTEARLSLRSRSRIYPPQVKFRSAQEDAYSSPGALYALQGSVYSPGATSPQGLDLAFSDDAYSPPTRSHSVPASPPAGVSGLPYPSPQSRRRRS</sequence>
<evidence type="ECO:0000256" key="2">
    <source>
        <dbReference type="SAM" id="Phobius"/>
    </source>
</evidence>
<evidence type="ECO:0000313" key="3">
    <source>
        <dbReference type="EMBL" id="TFK37223.1"/>
    </source>
</evidence>
<protein>
    <submittedName>
        <fullName evidence="3">Uncharacterized protein</fullName>
    </submittedName>
</protein>
<feature type="transmembrane region" description="Helical" evidence="2">
    <location>
        <begin position="97"/>
        <end position="113"/>
    </location>
</feature>
<name>A0A5C3LXU4_9AGAR</name>
<evidence type="ECO:0000256" key="1">
    <source>
        <dbReference type="SAM" id="MobiDB-lite"/>
    </source>
</evidence>
<feature type="transmembrane region" description="Helical" evidence="2">
    <location>
        <begin position="155"/>
        <end position="178"/>
    </location>
</feature>
<keyword evidence="2" id="KW-1133">Transmembrane helix</keyword>
<feature type="transmembrane region" description="Helical" evidence="2">
    <location>
        <begin position="231"/>
        <end position="251"/>
    </location>
</feature>
<dbReference type="OrthoDB" id="3226582at2759"/>
<dbReference type="AlphaFoldDB" id="A0A5C3LXU4"/>
<keyword evidence="2" id="KW-0472">Membrane</keyword>
<accession>A0A5C3LXU4</accession>
<gene>
    <name evidence="3" type="ORF">BDQ12DRAFT_653128</name>
</gene>
<feature type="transmembrane region" description="Helical" evidence="2">
    <location>
        <begin position="54"/>
        <end position="77"/>
    </location>
</feature>
<dbReference type="EMBL" id="ML213609">
    <property type="protein sequence ID" value="TFK37223.1"/>
    <property type="molecule type" value="Genomic_DNA"/>
</dbReference>
<evidence type="ECO:0000313" key="4">
    <source>
        <dbReference type="Proteomes" id="UP000308652"/>
    </source>
</evidence>
<keyword evidence="2" id="KW-0812">Transmembrane</keyword>
<dbReference type="Proteomes" id="UP000308652">
    <property type="component" value="Unassembled WGS sequence"/>
</dbReference>
<feature type="transmembrane region" description="Helical" evidence="2">
    <location>
        <begin position="199"/>
        <end position="219"/>
    </location>
</feature>
<feature type="transmembrane region" description="Helical" evidence="2">
    <location>
        <begin position="125"/>
        <end position="143"/>
    </location>
</feature>
<keyword evidence="4" id="KW-1185">Reference proteome</keyword>